<dbReference type="AlphaFoldDB" id="A0A3M7MGH0"/>
<feature type="region of interest" description="Disordered" evidence="1">
    <location>
        <begin position="119"/>
        <end position="138"/>
    </location>
</feature>
<gene>
    <name evidence="3" type="ORF">GMOD_00008053</name>
</gene>
<evidence type="ECO:0000313" key="3">
    <source>
        <dbReference type="EMBL" id="RMZ73532.1"/>
    </source>
</evidence>
<keyword evidence="2" id="KW-0472">Membrane</keyword>
<proteinExistence type="predicted"/>
<keyword evidence="2" id="KW-0812">Transmembrane</keyword>
<dbReference type="Proteomes" id="UP000265663">
    <property type="component" value="Unassembled WGS sequence"/>
</dbReference>
<feature type="region of interest" description="Disordered" evidence="1">
    <location>
        <begin position="452"/>
        <end position="473"/>
    </location>
</feature>
<feature type="compositionally biased region" description="Low complexity" evidence="1">
    <location>
        <begin position="209"/>
        <end position="219"/>
    </location>
</feature>
<evidence type="ECO:0000313" key="4">
    <source>
        <dbReference type="Proteomes" id="UP000265663"/>
    </source>
</evidence>
<protein>
    <submittedName>
        <fullName evidence="3">Uncharacterized protein</fullName>
    </submittedName>
</protein>
<feature type="compositionally biased region" description="Polar residues" evidence="1">
    <location>
        <begin position="294"/>
        <end position="316"/>
    </location>
</feature>
<evidence type="ECO:0000256" key="1">
    <source>
        <dbReference type="SAM" id="MobiDB-lite"/>
    </source>
</evidence>
<organism evidence="3 4">
    <name type="scientific">Pyrenophora seminiperda CCB06</name>
    <dbReference type="NCBI Taxonomy" id="1302712"/>
    <lineage>
        <taxon>Eukaryota</taxon>
        <taxon>Fungi</taxon>
        <taxon>Dikarya</taxon>
        <taxon>Ascomycota</taxon>
        <taxon>Pezizomycotina</taxon>
        <taxon>Dothideomycetes</taxon>
        <taxon>Pleosporomycetidae</taxon>
        <taxon>Pleosporales</taxon>
        <taxon>Pleosporineae</taxon>
        <taxon>Pleosporaceae</taxon>
        <taxon>Pyrenophora</taxon>
    </lineage>
</organism>
<accession>A0A3M7MGH0</accession>
<reference evidence="3 4" key="1">
    <citation type="journal article" date="2014" name="PLoS ONE">
        <title>De novo Genome Assembly of the Fungal Plant Pathogen Pyrenophora semeniperda.</title>
        <authorList>
            <person name="Soliai M.M."/>
            <person name="Meyer S.E."/>
            <person name="Udall J.A."/>
            <person name="Elzinga D.E."/>
            <person name="Hermansen R.A."/>
            <person name="Bodily P.M."/>
            <person name="Hart A.A."/>
            <person name="Coleman C.E."/>
        </authorList>
    </citation>
    <scope>NUCLEOTIDE SEQUENCE [LARGE SCALE GENOMIC DNA]</scope>
    <source>
        <strain evidence="3 4">CCB06</strain>
        <tissue evidence="3">Mycelium</tissue>
    </source>
</reference>
<dbReference type="OrthoDB" id="3755781at2759"/>
<feature type="compositionally biased region" description="Polar residues" evidence="1">
    <location>
        <begin position="126"/>
        <end position="137"/>
    </location>
</feature>
<keyword evidence="2" id="KW-1133">Transmembrane helix</keyword>
<feature type="region of interest" description="Disordered" evidence="1">
    <location>
        <begin position="169"/>
        <end position="224"/>
    </location>
</feature>
<feature type="region of interest" description="Disordered" evidence="1">
    <location>
        <begin position="46"/>
        <end position="101"/>
    </location>
</feature>
<keyword evidence="4" id="KW-1185">Reference proteome</keyword>
<feature type="compositionally biased region" description="Low complexity" evidence="1">
    <location>
        <begin position="266"/>
        <end position="291"/>
    </location>
</feature>
<name>A0A3M7MGH0_9PLEO</name>
<evidence type="ECO:0000256" key="2">
    <source>
        <dbReference type="SAM" id="Phobius"/>
    </source>
</evidence>
<feature type="region of interest" description="Disordered" evidence="1">
    <location>
        <begin position="236"/>
        <end position="404"/>
    </location>
</feature>
<sequence>MLFRRNKPLQVELVAAPTVNPAHPLPAIPGTSRHPARTLEEILGLPVAPTGPRRPTHRATGLTSRHTSSSPTRAGHTPGNTVRREPSSKKTGHATIRTDATDTQAAFESDAFAIHMPTTRLPVIDQPTSPVSKSPTAQVEAYRTYQEKARQIRERNNGLGIKTAYKVASYDSSTTERKEKVTSSVQTKNPLESSPKPAGSFPISPPLPQSSWESPSSSSSKRHGVYIESARIAEESHHVLRTPHKPLVTPGNISPNTRRYRSHADSTAGAANNSSAASSSSSPTRRSGGPANIRVNTPKQAVSQQQDRIQTESLPSLYNRPSATATTTPPRHPPPSRSPSPVKTLPNFTRHNSIEGDSIFGYTRRQDLTTTATTTISGPRVAPTTTTTTTPAKTAKPAAAAEKPVKPTLTTRFPWVRTTTPRIPKPTTTPVVFRSAAKAAVAKPARAQSTYIDPFEKLDNPNPKTSALPPAPPPVPIPSLFNPPSPSRTTLRPPPSRAPATHLSTGFTQLRNFGLLVLKIALYVYLVVAVWVVLDAVREAVRTVGVPFRVLRPGLFLDPLLLV</sequence>
<feature type="transmembrane region" description="Helical" evidence="2">
    <location>
        <begin position="513"/>
        <end position="534"/>
    </location>
</feature>
<feature type="compositionally biased region" description="Polar residues" evidence="1">
    <location>
        <begin position="182"/>
        <end position="192"/>
    </location>
</feature>
<feature type="compositionally biased region" description="Polar residues" evidence="1">
    <location>
        <begin position="61"/>
        <end position="72"/>
    </location>
</feature>
<feature type="compositionally biased region" description="Low complexity" evidence="1">
    <location>
        <begin position="320"/>
        <end position="329"/>
    </location>
</feature>
<dbReference type="EMBL" id="KE747840">
    <property type="protein sequence ID" value="RMZ73532.1"/>
    <property type="molecule type" value="Genomic_DNA"/>
</dbReference>
<feature type="compositionally biased region" description="Low complexity" evidence="1">
    <location>
        <begin position="382"/>
        <end position="404"/>
    </location>
</feature>